<dbReference type="AlphaFoldDB" id="A0AAW0DFI0"/>
<gene>
    <name evidence="1" type="ORF">VNI00_004590</name>
</gene>
<dbReference type="Proteomes" id="UP001383192">
    <property type="component" value="Unassembled WGS sequence"/>
</dbReference>
<comment type="caution">
    <text evidence="1">The sequence shown here is derived from an EMBL/GenBank/DDBJ whole genome shotgun (WGS) entry which is preliminary data.</text>
</comment>
<evidence type="ECO:0000313" key="2">
    <source>
        <dbReference type="Proteomes" id="UP001383192"/>
    </source>
</evidence>
<protein>
    <submittedName>
        <fullName evidence="1">Uncharacterized protein</fullName>
    </submittedName>
</protein>
<sequence length="79" mass="9017">MADLLVYLLQPDGTHLIFNCVLPKLYTISLLSSLNARRGWKYESESTSRRSQNDFGLRRFIQSENVDSSSNPRPEASIL</sequence>
<organism evidence="1 2">
    <name type="scientific">Paramarasmius palmivorus</name>
    <dbReference type="NCBI Taxonomy" id="297713"/>
    <lineage>
        <taxon>Eukaryota</taxon>
        <taxon>Fungi</taxon>
        <taxon>Dikarya</taxon>
        <taxon>Basidiomycota</taxon>
        <taxon>Agaricomycotina</taxon>
        <taxon>Agaricomycetes</taxon>
        <taxon>Agaricomycetidae</taxon>
        <taxon>Agaricales</taxon>
        <taxon>Marasmiineae</taxon>
        <taxon>Marasmiaceae</taxon>
        <taxon>Paramarasmius</taxon>
    </lineage>
</organism>
<proteinExistence type="predicted"/>
<dbReference type="EMBL" id="JAYKXP010000012">
    <property type="protein sequence ID" value="KAK7051611.1"/>
    <property type="molecule type" value="Genomic_DNA"/>
</dbReference>
<evidence type="ECO:0000313" key="1">
    <source>
        <dbReference type="EMBL" id="KAK7051611.1"/>
    </source>
</evidence>
<reference evidence="1 2" key="1">
    <citation type="submission" date="2024-01" db="EMBL/GenBank/DDBJ databases">
        <title>A draft genome for a cacao thread blight-causing isolate of Paramarasmius palmivorus.</title>
        <authorList>
            <person name="Baruah I.K."/>
            <person name="Bukari Y."/>
            <person name="Amoako-Attah I."/>
            <person name="Meinhardt L.W."/>
            <person name="Bailey B.A."/>
            <person name="Cohen S.P."/>
        </authorList>
    </citation>
    <scope>NUCLEOTIDE SEQUENCE [LARGE SCALE GENOMIC DNA]</scope>
    <source>
        <strain evidence="1 2">GH-12</strain>
    </source>
</reference>
<accession>A0AAW0DFI0</accession>
<name>A0AAW0DFI0_9AGAR</name>
<keyword evidence="2" id="KW-1185">Reference proteome</keyword>